<gene>
    <name evidence="2" type="ORF">Psi01_47790</name>
</gene>
<keyword evidence="1" id="KW-0732">Signal</keyword>
<name>A0A8J3SKS7_9ACTN</name>
<evidence type="ECO:0008006" key="4">
    <source>
        <dbReference type="Google" id="ProtNLM"/>
    </source>
</evidence>
<dbReference type="Proteomes" id="UP000619788">
    <property type="component" value="Unassembled WGS sequence"/>
</dbReference>
<dbReference type="RefSeq" id="WP_204066273.1">
    <property type="nucleotide sequence ID" value="NZ_BOOJ01000037.1"/>
</dbReference>
<evidence type="ECO:0000256" key="1">
    <source>
        <dbReference type="SAM" id="SignalP"/>
    </source>
</evidence>
<dbReference type="EMBL" id="BOOJ01000037">
    <property type="protein sequence ID" value="GIH94149.1"/>
    <property type="molecule type" value="Genomic_DNA"/>
</dbReference>
<comment type="caution">
    <text evidence="2">The sequence shown here is derived from an EMBL/GenBank/DDBJ whole genome shotgun (WGS) entry which is preliminary data.</text>
</comment>
<accession>A0A8J3SKS7</accession>
<evidence type="ECO:0000313" key="2">
    <source>
        <dbReference type="EMBL" id="GIH94149.1"/>
    </source>
</evidence>
<feature type="chain" id="PRO_5035287170" description="Peptidase inhibitor family I36" evidence="1">
    <location>
        <begin position="30"/>
        <end position="147"/>
    </location>
</feature>
<reference evidence="2 3" key="1">
    <citation type="submission" date="2021-01" db="EMBL/GenBank/DDBJ databases">
        <title>Whole genome shotgun sequence of Planobispora siamensis NBRC 107568.</title>
        <authorList>
            <person name="Komaki H."/>
            <person name="Tamura T."/>
        </authorList>
    </citation>
    <scope>NUCLEOTIDE SEQUENCE [LARGE SCALE GENOMIC DNA]</scope>
    <source>
        <strain evidence="2 3">NBRC 107568</strain>
    </source>
</reference>
<keyword evidence="3" id="KW-1185">Reference proteome</keyword>
<proteinExistence type="predicted"/>
<evidence type="ECO:0000313" key="3">
    <source>
        <dbReference type="Proteomes" id="UP000619788"/>
    </source>
</evidence>
<protein>
    <recommendedName>
        <fullName evidence="4">Peptidase inhibitor family I36</fullName>
    </recommendedName>
</protein>
<sequence length="147" mass="15921">MRTWRKLSTLAAAATLAGGLVLAGTPAAAAEERAPRKNAAATAYAAENSGCNGWACVKIVGSGGRVDQIQAYTNFWAVLSFYGHFRIFGPDFAYNTPDRNNSHTLIHYRNIGRSYANGSKFCVEAYQKNSDGSYTRRGLPCVYTPIS</sequence>
<feature type="signal peptide" evidence="1">
    <location>
        <begin position="1"/>
        <end position="29"/>
    </location>
</feature>
<dbReference type="AlphaFoldDB" id="A0A8J3SKS7"/>
<organism evidence="2 3">
    <name type="scientific">Planobispora siamensis</name>
    <dbReference type="NCBI Taxonomy" id="936338"/>
    <lineage>
        <taxon>Bacteria</taxon>
        <taxon>Bacillati</taxon>
        <taxon>Actinomycetota</taxon>
        <taxon>Actinomycetes</taxon>
        <taxon>Streptosporangiales</taxon>
        <taxon>Streptosporangiaceae</taxon>
        <taxon>Planobispora</taxon>
    </lineage>
</organism>